<proteinExistence type="predicted"/>
<dbReference type="AlphaFoldDB" id="A0A085MY31"/>
<protein>
    <submittedName>
        <fullName evidence="1">Uncharacterized protein</fullName>
    </submittedName>
</protein>
<name>A0A085MY31_9BILA</name>
<sequence>MLDLEKAYPQVHVDKPLWSYQTMMIKGRRYCLIRVCSDLNVVSLFLPAVLACAVSLDLGVKRGSSACTDDV</sequence>
<organism evidence="1">
    <name type="scientific">Trichuris suis</name>
    <name type="common">pig whipworm</name>
    <dbReference type="NCBI Taxonomy" id="68888"/>
    <lineage>
        <taxon>Eukaryota</taxon>
        <taxon>Metazoa</taxon>
        <taxon>Ecdysozoa</taxon>
        <taxon>Nematoda</taxon>
        <taxon>Enoplea</taxon>
        <taxon>Dorylaimia</taxon>
        <taxon>Trichinellida</taxon>
        <taxon>Trichuridae</taxon>
        <taxon>Trichuris</taxon>
    </lineage>
</organism>
<reference evidence="1" key="1">
    <citation type="journal article" date="2014" name="Nat. Genet.">
        <title>Genome and transcriptome of the porcine whipworm Trichuris suis.</title>
        <authorList>
            <person name="Jex A.R."/>
            <person name="Nejsum P."/>
            <person name="Schwarz E.M."/>
            <person name="Hu L."/>
            <person name="Young N.D."/>
            <person name="Hall R.S."/>
            <person name="Korhonen P.K."/>
            <person name="Liao S."/>
            <person name="Thamsborg S."/>
            <person name="Xia J."/>
            <person name="Xu P."/>
            <person name="Wang S."/>
            <person name="Scheerlinck J.P."/>
            <person name="Hofmann A."/>
            <person name="Sternberg P.W."/>
            <person name="Wang J."/>
            <person name="Gasser R.B."/>
        </authorList>
    </citation>
    <scope>NUCLEOTIDE SEQUENCE [LARGE SCALE GENOMIC DNA]</scope>
    <source>
        <strain evidence="1">DCEP-RM93F</strain>
    </source>
</reference>
<dbReference type="Proteomes" id="UP000030758">
    <property type="component" value="Unassembled WGS sequence"/>
</dbReference>
<evidence type="ECO:0000313" key="1">
    <source>
        <dbReference type="EMBL" id="KFD62127.1"/>
    </source>
</evidence>
<dbReference type="EMBL" id="KL367602">
    <property type="protein sequence ID" value="KFD62127.1"/>
    <property type="molecule type" value="Genomic_DNA"/>
</dbReference>
<gene>
    <name evidence="1" type="ORF">M514_25729</name>
</gene>
<accession>A0A085MY31</accession>